<dbReference type="RefSeq" id="XP_056756864.1">
    <property type="nucleotide sequence ID" value="XM_056891869.1"/>
</dbReference>
<gene>
    <name evidence="2" type="ORF">N7537_000811</name>
</gene>
<feature type="compositionally biased region" description="Polar residues" evidence="1">
    <location>
        <begin position="344"/>
        <end position="359"/>
    </location>
</feature>
<reference evidence="2" key="2">
    <citation type="submission" date="2023-01" db="EMBL/GenBank/DDBJ databases">
        <authorList>
            <person name="Petersen C."/>
        </authorList>
    </citation>
    <scope>NUCLEOTIDE SEQUENCE</scope>
    <source>
        <strain evidence="2">IBT 12815</strain>
    </source>
</reference>
<evidence type="ECO:0000313" key="3">
    <source>
        <dbReference type="Proteomes" id="UP001213799"/>
    </source>
</evidence>
<keyword evidence="3" id="KW-1185">Reference proteome</keyword>
<feature type="compositionally biased region" description="Polar residues" evidence="1">
    <location>
        <begin position="190"/>
        <end position="202"/>
    </location>
</feature>
<dbReference type="Proteomes" id="UP001213799">
    <property type="component" value="Unassembled WGS sequence"/>
</dbReference>
<feature type="region of interest" description="Disordered" evidence="1">
    <location>
        <begin position="188"/>
        <end position="460"/>
    </location>
</feature>
<proteinExistence type="predicted"/>
<reference evidence="2" key="1">
    <citation type="journal article" date="2023" name="IMA Fungus">
        <title>Comparative genomic study of the Penicillium genus elucidates a diverse pangenome and 15 lateral gene transfer events.</title>
        <authorList>
            <person name="Petersen C."/>
            <person name="Sorensen T."/>
            <person name="Nielsen M.R."/>
            <person name="Sondergaard T.E."/>
            <person name="Sorensen J.L."/>
            <person name="Fitzpatrick D.A."/>
            <person name="Frisvad J.C."/>
            <person name="Nielsen K.L."/>
        </authorList>
    </citation>
    <scope>NUCLEOTIDE SEQUENCE</scope>
    <source>
        <strain evidence="2">IBT 12815</strain>
    </source>
</reference>
<feature type="compositionally biased region" description="Pro residues" evidence="1">
    <location>
        <begin position="254"/>
        <end position="263"/>
    </location>
</feature>
<evidence type="ECO:0008006" key="4">
    <source>
        <dbReference type="Google" id="ProtNLM"/>
    </source>
</evidence>
<dbReference type="AlphaFoldDB" id="A0AAD6EEB4"/>
<sequence>MPPSAGEERLVTVFADIHYYFTEPTRRPSPYHHRFDKGSYVYIYHDAFQNKTRIEIANNPGSPEQDAFCGGLSNVHIRHSAQFPTLCTLTVDAHPASPQHQYAHDTPQSEWRLPSGDPCDDPKEVRNFPRLHTLDIYFWTQEDATEFLDAAVRLLSNAQVETDREPAPQQQQTMSSVVQQLETVAVSDPAYQNGQTRNSRSEPTSTAAPLPQAPPPTSSFPPPPPSGPPVDQRLSAGSTPAEEKKDPASFAPLPYNPAAPAAPEPIQHREKTPPPEDGMSGTGLAAAVAADNGMPYTPPHQMMGGTGGVGGYASPPLSTPGLQYAGPPVAAPPTFASPPPSAGLQHSNSFSTTRSSVHSPGTPVPSYSQSFLGGQGGQQYSASRQGSMSFAPPPQDPNAHLYDQQVYGAAQTQSPPQYQAGTTAPVGGLSNYSYDQTQAQQQQQKQQQQQHQRAGSEYDIHSQLYRPTEVEASSHYQKYAQKAMKNPGQRPRKLEDRAERLEGGMNRFLKKLERKL</sequence>
<feature type="compositionally biased region" description="Polar residues" evidence="1">
    <location>
        <begin position="410"/>
        <end position="422"/>
    </location>
</feature>
<organism evidence="2 3">
    <name type="scientific">Penicillium hordei</name>
    <dbReference type="NCBI Taxonomy" id="40994"/>
    <lineage>
        <taxon>Eukaryota</taxon>
        <taxon>Fungi</taxon>
        <taxon>Dikarya</taxon>
        <taxon>Ascomycota</taxon>
        <taxon>Pezizomycotina</taxon>
        <taxon>Eurotiomycetes</taxon>
        <taxon>Eurotiomycetidae</taxon>
        <taxon>Eurotiales</taxon>
        <taxon>Aspergillaceae</taxon>
        <taxon>Penicillium</taxon>
    </lineage>
</organism>
<protein>
    <recommendedName>
        <fullName evidence="4">RNA recognition motif-containing protein</fullName>
    </recommendedName>
</protein>
<feature type="compositionally biased region" description="Low complexity" evidence="1">
    <location>
        <begin position="436"/>
        <end position="452"/>
    </location>
</feature>
<accession>A0AAD6EEB4</accession>
<dbReference type="EMBL" id="JAQJAE010000001">
    <property type="protein sequence ID" value="KAJ5615697.1"/>
    <property type="molecule type" value="Genomic_DNA"/>
</dbReference>
<name>A0AAD6EEB4_9EURO</name>
<feature type="compositionally biased region" description="Pro residues" evidence="1">
    <location>
        <begin position="211"/>
        <end position="228"/>
    </location>
</feature>
<dbReference type="GeneID" id="81582111"/>
<feature type="region of interest" description="Disordered" evidence="1">
    <location>
        <begin position="98"/>
        <end position="119"/>
    </location>
</feature>
<evidence type="ECO:0000256" key="1">
    <source>
        <dbReference type="SAM" id="MobiDB-lite"/>
    </source>
</evidence>
<evidence type="ECO:0000313" key="2">
    <source>
        <dbReference type="EMBL" id="KAJ5615697.1"/>
    </source>
</evidence>
<comment type="caution">
    <text evidence="2">The sequence shown here is derived from an EMBL/GenBank/DDBJ whole genome shotgun (WGS) entry which is preliminary data.</text>
</comment>
<feature type="compositionally biased region" description="Pro residues" evidence="1">
    <location>
        <begin position="329"/>
        <end position="341"/>
    </location>
</feature>